<geneLocation type="plasmid" evidence="1">
    <name>pCD</name>
</geneLocation>
<gene>
    <name evidence="1" type="ORF">YPJ_pCD115</name>
</gene>
<protein>
    <submittedName>
        <fullName evidence="1">Uncharacterized protein</fullName>
    </submittedName>
</protein>
<sequence>MGIFVRVLPVCSGFTHQRLNVLLQCTVYLEYKIHTAVNSLNKDK</sequence>
<name>E8PST5_YERPE</name>
<dbReference type="EMBL" id="CP002182">
    <property type="protein sequence ID" value="ADW67085.1"/>
    <property type="molecule type" value="Genomic_DNA"/>
</dbReference>
<evidence type="ECO:0000313" key="1">
    <source>
        <dbReference type="EMBL" id="ADW67085.1"/>
    </source>
</evidence>
<dbReference type="AlphaFoldDB" id="E8PST5"/>
<reference evidence="1" key="1">
    <citation type="journal article" date="2012" name="PLoS ONE">
        <title>Novel Plasmids and Resistance Phenotypes in Yersinia pestis: Unique Plasmid Inventory of Strain Java 9 Mediates High Levels of Arsenic Resistance.</title>
        <authorList>
            <person name="Eppinger M."/>
            <person name="Radnedge L."/>
            <person name="Andersen G."/>
            <person name="Vietri N."/>
            <person name="Severson G."/>
            <person name="Mou S."/>
            <person name="Ravel J."/>
            <person name="Worsham P.L."/>
        </authorList>
    </citation>
    <scope>NUCLEOTIDE SEQUENCE [LARGE SCALE GENOMIC DNA]</scope>
    <source>
        <strain evidence="1">Java 9</strain>
        <plasmid evidence="1">pCD</plasmid>
    </source>
</reference>
<accession>E8PST5</accession>
<keyword evidence="1" id="KW-0614">Plasmid</keyword>
<proteinExistence type="predicted"/>
<organism evidence="1">
    <name type="scientific">Yersinia pestis Java 9</name>
    <dbReference type="NCBI Taxonomy" id="880632"/>
    <lineage>
        <taxon>Bacteria</taxon>
        <taxon>Pseudomonadati</taxon>
        <taxon>Pseudomonadota</taxon>
        <taxon>Gammaproteobacteria</taxon>
        <taxon>Enterobacterales</taxon>
        <taxon>Yersiniaceae</taxon>
        <taxon>Yersinia</taxon>
    </lineage>
</organism>